<gene>
    <name evidence="6" type="primary">xynB_8</name>
    <name evidence="6" type="ORF">CHLFYP18_05653</name>
</gene>
<dbReference type="GO" id="GO:0005975">
    <property type="term" value="P:carbohydrate metabolic process"/>
    <property type="evidence" value="ECO:0007669"/>
    <property type="project" value="InterPro"/>
</dbReference>
<dbReference type="InterPro" id="IPR000514">
    <property type="entry name" value="Glyco_hydro_39"/>
</dbReference>
<dbReference type="InterPro" id="IPR049166">
    <property type="entry name" value="GH39_cat"/>
</dbReference>
<keyword evidence="2 6" id="KW-0378">Hydrolase</keyword>
<evidence type="ECO:0000256" key="3">
    <source>
        <dbReference type="ARBA" id="ARBA00023295"/>
    </source>
</evidence>
<dbReference type="InterPro" id="IPR017853">
    <property type="entry name" value="GH"/>
</dbReference>
<dbReference type="SUPFAM" id="SSF51011">
    <property type="entry name" value="Glycosyl hydrolase domain"/>
    <property type="match status" value="1"/>
</dbReference>
<dbReference type="SUPFAM" id="SSF51445">
    <property type="entry name" value="(Trans)glycosidases"/>
    <property type="match status" value="1"/>
</dbReference>
<name>A0A6N2ZYS4_9FIRM</name>
<dbReference type="PANTHER" id="PTHR12631">
    <property type="entry name" value="ALPHA-L-IDURONIDASE"/>
    <property type="match status" value="1"/>
</dbReference>
<dbReference type="Gene3D" id="3.20.20.80">
    <property type="entry name" value="Glycosidases"/>
    <property type="match status" value="1"/>
</dbReference>
<organism evidence="6">
    <name type="scientific">Hungatella hathewayi</name>
    <dbReference type="NCBI Taxonomy" id="154046"/>
    <lineage>
        <taxon>Bacteria</taxon>
        <taxon>Bacillati</taxon>
        <taxon>Bacillota</taxon>
        <taxon>Clostridia</taxon>
        <taxon>Lachnospirales</taxon>
        <taxon>Lachnospiraceae</taxon>
        <taxon>Hungatella</taxon>
    </lineage>
</organism>
<dbReference type="RefSeq" id="WP_156832336.1">
    <property type="nucleotide sequence ID" value="NZ_CACRUH010000011.1"/>
</dbReference>
<evidence type="ECO:0000313" key="6">
    <source>
        <dbReference type="EMBL" id="VYT81702.1"/>
    </source>
</evidence>
<keyword evidence="3 6" id="KW-0326">Glycosidase</keyword>
<dbReference type="PROSITE" id="PS01027">
    <property type="entry name" value="GLYCOSYL_HYDROL_F39"/>
    <property type="match status" value="1"/>
</dbReference>
<reference evidence="6" key="1">
    <citation type="submission" date="2019-11" db="EMBL/GenBank/DDBJ databases">
        <authorList>
            <person name="Feng L."/>
        </authorList>
    </citation>
    <scope>NUCLEOTIDE SEQUENCE</scope>
    <source>
        <strain evidence="6">ChathewayiLFYP18</strain>
    </source>
</reference>
<dbReference type="PANTHER" id="PTHR12631:SF10">
    <property type="entry name" value="BETA-XYLOSIDASE-LIKE PROTEIN-RELATED"/>
    <property type="match status" value="1"/>
</dbReference>
<dbReference type="EMBL" id="CACRUH010000011">
    <property type="protein sequence ID" value="VYT81702.1"/>
    <property type="molecule type" value="Genomic_DNA"/>
</dbReference>
<dbReference type="PRINTS" id="PR00745">
    <property type="entry name" value="GLHYDRLASE39"/>
</dbReference>
<feature type="domain" description="Glycosyl hydrolases family 39 N-terminal catalytic" evidence="5">
    <location>
        <begin position="2"/>
        <end position="494"/>
    </location>
</feature>
<evidence type="ECO:0000256" key="2">
    <source>
        <dbReference type="ARBA" id="ARBA00022801"/>
    </source>
</evidence>
<protein>
    <submittedName>
        <fullName evidence="6">Beta-xylosidase</fullName>
        <ecNumber evidence="6">3.2.1.37</ecNumber>
    </submittedName>
</protein>
<dbReference type="Pfam" id="PF01229">
    <property type="entry name" value="Glyco_hydro_39"/>
    <property type="match status" value="1"/>
</dbReference>
<dbReference type="InterPro" id="IPR051923">
    <property type="entry name" value="Glycosyl_Hydrolase_39"/>
</dbReference>
<dbReference type="InterPro" id="IPR049165">
    <property type="entry name" value="GH39_as"/>
</dbReference>
<dbReference type="Gene3D" id="2.60.40.1500">
    <property type="entry name" value="Glycosyl hydrolase domain, family 39"/>
    <property type="match status" value="1"/>
</dbReference>
<dbReference type="EC" id="3.2.1.37" evidence="6"/>
<proteinExistence type="inferred from homology"/>
<comment type="similarity">
    <text evidence="1">Belongs to the glycosyl hydrolase 39 family.</text>
</comment>
<evidence type="ECO:0000256" key="1">
    <source>
        <dbReference type="ARBA" id="ARBA00008875"/>
    </source>
</evidence>
<evidence type="ECO:0000256" key="4">
    <source>
        <dbReference type="PIRSR" id="PIRSR600514-1"/>
    </source>
</evidence>
<sequence>MKYELNTTEPGTVFSHFWSTCVGAGRAFEGLRTEWQQQLEMTVADCGFRYIRFHGLLCDEMSLFHYDNGTVSYNYAYIDMLFDRLLQIGIRPFVEFGFMPRDLASGEATQFWWKGNITPPMDYTIWADMLAALAAHWIGRYGMEEVSSWYFEIWNEPNLRAFWTGTKSEYFHLYEVSVKALKSVCSSLRVGGPATSNFVPDDRFEGETEDYSKHRTHLVEDLQTLKWRGVWLQDFLEFCRNRKLPLDFISAHPYPTDFALDGQQTENGKGCMKGRSRHSGSVKDDILWIRQLLTGCGYPGLEIHLTEWSSSPTSRDCSHDYLPAAVYIVKSCIDCIGLTDSLSYWVFTDIFEEAGPGPEAFHGGFGLLTMQGIKKPSYLAYHFLNRLGHKLLQRSDYHAITKDASGKLTGIFYNYPLEMTSAVPIAGYPNHTAAEIIQSTGSAVSIHLDLTGLCPDTHFSLETLDVTHGNATTLWKEFGCPKNLTREQCCQLSAFTGKLKTQTFVSDHTGSLQLHLVLEPWNIVFLSETGG</sequence>
<dbReference type="AlphaFoldDB" id="A0A6N2ZYS4"/>
<accession>A0A6N2ZYS4</accession>
<dbReference type="GO" id="GO:0009044">
    <property type="term" value="F:xylan 1,4-beta-xylosidase activity"/>
    <property type="evidence" value="ECO:0007669"/>
    <property type="project" value="UniProtKB-EC"/>
</dbReference>
<feature type="active site" description="Proton donor" evidence="4">
    <location>
        <position position="156"/>
    </location>
</feature>
<evidence type="ECO:0000259" key="5">
    <source>
        <dbReference type="Pfam" id="PF01229"/>
    </source>
</evidence>